<comment type="caution">
    <text evidence="7">The sequence shown here is derived from an EMBL/GenBank/DDBJ whole genome shotgun (WGS) entry which is preliminary data.</text>
</comment>
<evidence type="ECO:0000313" key="8">
    <source>
        <dbReference type="Proteomes" id="UP001165122"/>
    </source>
</evidence>
<accession>A0A9W7ADS3</accession>
<name>A0A9W7ADS3_9STRA</name>
<dbReference type="InterPro" id="IPR007803">
    <property type="entry name" value="Asp/Arg/Pro-Hydrxlase"/>
</dbReference>
<feature type="domain" description="Aspartyl/asparaginy/proline hydroxylase" evidence="6">
    <location>
        <begin position="135"/>
        <end position="297"/>
    </location>
</feature>
<dbReference type="PANTHER" id="PTHR46332:SF5">
    <property type="entry name" value="ASPARTATE BETA-HYDROXYLASE DOMAIN CONTAINING 2"/>
    <property type="match status" value="1"/>
</dbReference>
<dbReference type="SUPFAM" id="SSF51197">
    <property type="entry name" value="Clavaminate synthase-like"/>
    <property type="match status" value="1"/>
</dbReference>
<evidence type="ECO:0000256" key="4">
    <source>
        <dbReference type="SAM" id="MobiDB-lite"/>
    </source>
</evidence>
<protein>
    <recommendedName>
        <fullName evidence="6">Aspartyl/asparaginy/proline hydroxylase domain-containing protein</fullName>
    </recommendedName>
</protein>
<dbReference type="InterPro" id="IPR051821">
    <property type="entry name" value="Asp/Asn_beta-hydroxylase"/>
</dbReference>
<feature type="compositionally biased region" description="Basic and acidic residues" evidence="4">
    <location>
        <begin position="348"/>
        <end position="357"/>
    </location>
</feature>
<dbReference type="InterPro" id="IPR027443">
    <property type="entry name" value="IPNS-like_sf"/>
</dbReference>
<gene>
    <name evidence="7" type="ORF">TrLO_g11158</name>
</gene>
<comment type="similarity">
    <text evidence="1">Belongs to the aspartyl/asparaginyl beta-hydroxylase family.</text>
</comment>
<dbReference type="Proteomes" id="UP001165122">
    <property type="component" value="Unassembled WGS sequence"/>
</dbReference>
<feature type="signal peptide" evidence="5">
    <location>
        <begin position="1"/>
        <end position="20"/>
    </location>
</feature>
<evidence type="ECO:0000256" key="1">
    <source>
        <dbReference type="ARBA" id="ARBA00007730"/>
    </source>
</evidence>
<sequence length="385" mass="42806">MMRASANALLILLLCTLSTSYIPTPILTSPIISRSTSKTTLHASTTPFQQSPFSLLVESHLQKKFSHQGDISRVIASWRALDEEKTLNLPYGSPSSPNYSPLYSKQEARSFLSNLTARAWWSPQTPGLDYSSQLENHFSTIRQEFISVSSSSSKMSSGNNIWASAADGDSAESYGPDWKTLVLMDRTTWDPTNSLLFPKTCSALIDSKVPCVEAFFAKMDGKTKINPHTDSCNFILTSHLALIIPENGRNKCRLRVGDEEREWLEGKVSVFDTSIYHDAVNDSDGERYILMLRVWHPELTSVERQALQYTFDCLDVPNLLSEDEGERWLAERQVEIMRTVPDGVLEGGGREGGKEGESENVEGLTKKERKRLAKKVGRGGGAGFG</sequence>
<dbReference type="AlphaFoldDB" id="A0A9W7ADS3"/>
<feature type="region of interest" description="Disordered" evidence="4">
    <location>
        <begin position="343"/>
        <end position="385"/>
    </location>
</feature>
<evidence type="ECO:0000259" key="6">
    <source>
        <dbReference type="Pfam" id="PF05118"/>
    </source>
</evidence>
<dbReference type="GO" id="GO:0051213">
    <property type="term" value="F:dioxygenase activity"/>
    <property type="evidence" value="ECO:0007669"/>
    <property type="project" value="UniProtKB-KW"/>
</dbReference>
<dbReference type="Gene3D" id="2.60.120.330">
    <property type="entry name" value="B-lactam Antibiotic, Isopenicillin N Synthase, Chain"/>
    <property type="match status" value="1"/>
</dbReference>
<evidence type="ECO:0000313" key="7">
    <source>
        <dbReference type="EMBL" id="GMH70422.1"/>
    </source>
</evidence>
<keyword evidence="8" id="KW-1185">Reference proteome</keyword>
<proteinExistence type="inferred from homology"/>
<keyword evidence="5" id="KW-0732">Signal</keyword>
<evidence type="ECO:0000256" key="3">
    <source>
        <dbReference type="ARBA" id="ARBA00023002"/>
    </source>
</evidence>
<feature type="chain" id="PRO_5040861963" description="Aspartyl/asparaginy/proline hydroxylase domain-containing protein" evidence="5">
    <location>
        <begin position="21"/>
        <end position="385"/>
    </location>
</feature>
<organism evidence="7 8">
    <name type="scientific">Triparma laevis f. longispina</name>
    <dbReference type="NCBI Taxonomy" id="1714387"/>
    <lineage>
        <taxon>Eukaryota</taxon>
        <taxon>Sar</taxon>
        <taxon>Stramenopiles</taxon>
        <taxon>Ochrophyta</taxon>
        <taxon>Bolidophyceae</taxon>
        <taxon>Parmales</taxon>
        <taxon>Triparmaceae</taxon>
        <taxon>Triparma</taxon>
    </lineage>
</organism>
<dbReference type="GO" id="GO:0016020">
    <property type="term" value="C:membrane"/>
    <property type="evidence" value="ECO:0007669"/>
    <property type="project" value="TreeGrafter"/>
</dbReference>
<evidence type="ECO:0000256" key="2">
    <source>
        <dbReference type="ARBA" id="ARBA00022964"/>
    </source>
</evidence>
<keyword evidence="2" id="KW-0223">Dioxygenase</keyword>
<feature type="compositionally biased region" description="Basic residues" evidence="4">
    <location>
        <begin position="367"/>
        <end position="377"/>
    </location>
</feature>
<reference evidence="8" key="1">
    <citation type="journal article" date="2023" name="Commun. Biol.">
        <title>Genome analysis of Parmales, the sister group of diatoms, reveals the evolutionary specialization of diatoms from phago-mixotrophs to photoautotrophs.</title>
        <authorList>
            <person name="Ban H."/>
            <person name="Sato S."/>
            <person name="Yoshikawa S."/>
            <person name="Yamada K."/>
            <person name="Nakamura Y."/>
            <person name="Ichinomiya M."/>
            <person name="Sato N."/>
            <person name="Blanc-Mathieu R."/>
            <person name="Endo H."/>
            <person name="Kuwata A."/>
            <person name="Ogata H."/>
        </authorList>
    </citation>
    <scope>NUCLEOTIDE SEQUENCE [LARGE SCALE GENOMIC DNA]</scope>
    <source>
        <strain evidence="8">NIES 3700</strain>
    </source>
</reference>
<dbReference type="PANTHER" id="PTHR46332">
    <property type="entry name" value="ASPARTATE BETA-HYDROXYLASE DOMAIN-CONTAINING PROTEIN 2"/>
    <property type="match status" value="1"/>
</dbReference>
<dbReference type="EMBL" id="BRXW01000619">
    <property type="protein sequence ID" value="GMH70422.1"/>
    <property type="molecule type" value="Genomic_DNA"/>
</dbReference>
<dbReference type="Pfam" id="PF05118">
    <property type="entry name" value="Asp_Arg_Hydrox"/>
    <property type="match status" value="1"/>
</dbReference>
<dbReference type="OrthoDB" id="438431at2759"/>
<evidence type="ECO:0000256" key="5">
    <source>
        <dbReference type="SAM" id="SignalP"/>
    </source>
</evidence>
<keyword evidence="3" id="KW-0560">Oxidoreductase</keyword>